<evidence type="ECO:0000313" key="2">
    <source>
        <dbReference type="Proteomes" id="UP000516013"/>
    </source>
</evidence>
<gene>
    <name evidence="1" type="ORF">IAR63_02515</name>
</gene>
<reference evidence="1 2" key="1">
    <citation type="submission" date="2020-08" db="EMBL/GenBank/DDBJ databases">
        <title>Complete genome sequence of Raphidiopsis curvispora isolated from drinking water reservoir in South Korea.</title>
        <authorList>
            <person name="Jeong J."/>
        </authorList>
    </citation>
    <scope>NUCLEOTIDE SEQUENCE [LARGE SCALE GENOMIC DNA]</scope>
    <source>
        <strain evidence="1 2">GIHE-G1</strain>
    </source>
</reference>
<sequence>MKKIAIVQSNYIPWKGYFDLINSVDEFILFDDMQYTKRDWRNRNKIKTNKGLTWLTIPVQVKGKYYQKIKDTEVSDVNWRHEHWKSITYNYTRSNYFKTYQNTFESLYLNCQDIYLSQINYQFIVNICEILGVRTKISWSMDYDIVEGKTERLISLCEQAGGTEYISGPSARDYIDANLFQSSNIKLSYIDYSNYPEYHQLFPPFEHGVSVIDLIFNEGENAKKYMNTFS</sequence>
<keyword evidence="2" id="KW-1185">Reference proteome</keyword>
<accession>A0A7H0F1R6</accession>
<dbReference type="InterPro" id="IPR014985">
    <property type="entry name" value="WbqC"/>
</dbReference>
<organism evidence="1 2">
    <name type="scientific">Cylindrospermopsis curvispora GIHE-G1</name>
    <dbReference type="NCBI Taxonomy" id="2666332"/>
    <lineage>
        <taxon>Bacteria</taxon>
        <taxon>Bacillati</taxon>
        <taxon>Cyanobacteriota</taxon>
        <taxon>Cyanophyceae</taxon>
        <taxon>Nostocales</taxon>
        <taxon>Aphanizomenonaceae</taxon>
        <taxon>Cylindrospermopsis</taxon>
    </lineage>
</organism>
<dbReference type="KEGG" id="ccur:IAR63_02515"/>
<proteinExistence type="predicted"/>
<dbReference type="Proteomes" id="UP000516013">
    <property type="component" value="Chromosome"/>
</dbReference>
<dbReference type="EMBL" id="CP060822">
    <property type="protein sequence ID" value="QNP29982.1"/>
    <property type="molecule type" value="Genomic_DNA"/>
</dbReference>
<dbReference type="AlphaFoldDB" id="A0A7H0F1R6"/>
<evidence type="ECO:0000313" key="1">
    <source>
        <dbReference type="EMBL" id="QNP29982.1"/>
    </source>
</evidence>
<dbReference type="RefSeq" id="WP_187706466.1">
    <property type="nucleotide sequence ID" value="NZ_CP060822.1"/>
</dbReference>
<protein>
    <submittedName>
        <fullName evidence="1">WbqC family protein</fullName>
    </submittedName>
</protein>
<dbReference type="Pfam" id="PF08889">
    <property type="entry name" value="WbqC"/>
    <property type="match status" value="1"/>
</dbReference>
<name>A0A7H0F1R6_9CYAN</name>